<dbReference type="NCBIfam" id="TIGR04057">
    <property type="entry name" value="SusC_RagA_signa"/>
    <property type="match status" value="1"/>
</dbReference>
<dbReference type="OrthoDB" id="9768177at2"/>
<evidence type="ECO:0000313" key="10">
    <source>
        <dbReference type="EMBL" id="TDO23604.1"/>
    </source>
</evidence>
<dbReference type="Pfam" id="PF07715">
    <property type="entry name" value="Plug"/>
    <property type="match status" value="1"/>
</dbReference>
<dbReference type="InterPro" id="IPR023996">
    <property type="entry name" value="TonB-dep_OMP_SusC/RagA"/>
</dbReference>
<dbReference type="RefSeq" id="WP_133475778.1">
    <property type="nucleotide sequence ID" value="NZ_SNWP01000015.1"/>
</dbReference>
<comment type="caution">
    <text evidence="10">The sequence shown here is derived from an EMBL/GenBank/DDBJ whole genome shotgun (WGS) entry which is preliminary data.</text>
</comment>
<dbReference type="Gene3D" id="2.60.40.1120">
    <property type="entry name" value="Carboxypeptidase-like, regulatory domain"/>
    <property type="match status" value="1"/>
</dbReference>
<feature type="signal peptide" evidence="8">
    <location>
        <begin position="1"/>
        <end position="17"/>
    </location>
</feature>
<dbReference type="PROSITE" id="PS52016">
    <property type="entry name" value="TONB_DEPENDENT_REC_3"/>
    <property type="match status" value="1"/>
</dbReference>
<dbReference type="SUPFAM" id="SSF49464">
    <property type="entry name" value="Carboxypeptidase regulatory domain-like"/>
    <property type="match status" value="1"/>
</dbReference>
<dbReference type="Pfam" id="PF13715">
    <property type="entry name" value="CarbopepD_reg_2"/>
    <property type="match status" value="1"/>
</dbReference>
<reference evidence="10 11" key="1">
    <citation type="submission" date="2019-03" db="EMBL/GenBank/DDBJ databases">
        <title>Genomic Encyclopedia of Archaeal and Bacterial Type Strains, Phase II (KMG-II): from individual species to whole genera.</title>
        <authorList>
            <person name="Goeker M."/>
        </authorList>
    </citation>
    <scope>NUCLEOTIDE SEQUENCE [LARGE SCALE GENOMIC DNA]</scope>
    <source>
        <strain evidence="10 11">DSM 28323</strain>
    </source>
</reference>
<dbReference type="InterPro" id="IPR023997">
    <property type="entry name" value="TonB-dep_OMP_SusC/RagA_CS"/>
</dbReference>
<keyword evidence="3 7" id="KW-1134">Transmembrane beta strand</keyword>
<evidence type="ECO:0000313" key="11">
    <source>
        <dbReference type="Proteomes" id="UP000295741"/>
    </source>
</evidence>
<dbReference type="InterPro" id="IPR036942">
    <property type="entry name" value="Beta-barrel_TonB_sf"/>
</dbReference>
<evidence type="ECO:0000259" key="9">
    <source>
        <dbReference type="Pfam" id="PF07715"/>
    </source>
</evidence>
<evidence type="ECO:0000256" key="7">
    <source>
        <dbReference type="PROSITE-ProRule" id="PRU01360"/>
    </source>
</evidence>
<dbReference type="NCBIfam" id="TIGR04056">
    <property type="entry name" value="OMP_RagA_SusC"/>
    <property type="match status" value="1"/>
</dbReference>
<dbReference type="Gene3D" id="2.170.130.10">
    <property type="entry name" value="TonB-dependent receptor, plug domain"/>
    <property type="match status" value="1"/>
</dbReference>
<feature type="domain" description="TonB-dependent receptor plug" evidence="9">
    <location>
        <begin position="204"/>
        <end position="309"/>
    </location>
</feature>
<keyword evidence="6 7" id="KW-0998">Cell outer membrane</keyword>
<keyword evidence="2 7" id="KW-0813">Transport</keyword>
<dbReference type="InterPro" id="IPR008969">
    <property type="entry name" value="CarboxyPept-like_regulatory"/>
</dbReference>
<evidence type="ECO:0000256" key="2">
    <source>
        <dbReference type="ARBA" id="ARBA00022448"/>
    </source>
</evidence>
<comment type="subcellular location">
    <subcellularLocation>
        <location evidence="1 7">Cell outer membrane</location>
        <topology evidence="1 7">Multi-pass membrane protein</topology>
    </subcellularLocation>
</comment>
<dbReference type="EMBL" id="SNWP01000015">
    <property type="protein sequence ID" value="TDO23604.1"/>
    <property type="molecule type" value="Genomic_DNA"/>
</dbReference>
<comment type="similarity">
    <text evidence="7">Belongs to the TonB-dependent receptor family.</text>
</comment>
<evidence type="ECO:0000256" key="3">
    <source>
        <dbReference type="ARBA" id="ARBA00022452"/>
    </source>
</evidence>
<name>A0A4R6IN06_9BACT</name>
<dbReference type="AlphaFoldDB" id="A0A4R6IN06"/>
<proteinExistence type="inferred from homology"/>
<sequence length="1093" mass="119039">MKLTTVFMIIACLQVSAAGFSQKVTIKGENISIQRIFEDIRKQTGFQFLYADDALRSAKPISLSVRNEKLENVLALCFRDQLLSYTISDKTIVVKRKYAEPTVTATIEPEAVAPPDIKGKVTDNNGVPLADVSVAVKGTTRGTLTDASGNFSISVNEGDVLVFSYVGFTSIEQKIGKNTTISISLKAVEKAIDEIVVVGYGTQKKRDLTGSVSSIKGEEVANRPATNPIASLQGRVAGLTIANSGVAGASPVVRIRGVNSTNTASPVYVVDGILHDNIDFLNPSDIETIDILRDPSSIAIYGLRGANGVIAITSKKASRGQTRIELQSSVGVQTVQDKIKITDADGFKKLYNAQLANLGAAPFDYTNYTANTNWQDLVLRDAVISATNLSISNTGEKSTTYLNIGYTDQQGVLRDNRFKRYLVRLNEELRFNDKIKVGGGITGYHSVNNPAAASITNALWAAPIVPIQQDDKTYYSMPSFQRAQVGNPIATLNRNNGNTIDKQYRVIGNLFAEIKFLQNFTWRSTVYTDLVFDNTRSYTALPYSFINLGENGSPTTTTFDNAARTSVSQSQSESSRFQQDHTLSYDKNLGNGHNINAVAGFTTIYNKSSSVGGTRRDTLLNVPNDPAFWYLGIININNPISNSGGGTENAIAGGFARVGYSYKGKYLLNATVRRDGSSKFAPQNRWGTFGSVGAGWVISDEAFFSKVKKINFLKLRAAWGLTGNANGFADNLWRPGVQNASTAIFGDNIYSSVQAAYIPDPNLHWETVKGIDVGIDVRAFDNKFNAEITYYNRTTTDILTGVTLPNETRSYFTNLGSITNKGIEVNLGWTNNIGKDLSYRVGANFSYNHNVVNSIGNNFNFSIIGNGGANLTTTGRSIGYFYGYTQTGIYQSTADLQKTPAFTNSLPGDIAYADINGDGQITPADRGYIGTPFPPYSFGGNIGISYKGFDIEIEGQGMAGHKIYTQRRTSTFAVLNYETNRLNAWTAPGTNNVEPILDNTRGNNFLMSTYFLEPGDYFRIRTLQIGYTFKKTVLSKIGIQRARIYLNGQNIKTWSKVTGYSPEPLIGSILGGGADNGAYPVPAIYSFGINLTF</sequence>
<organism evidence="10 11">
    <name type="scientific">Sediminibacterium goheungense</name>
    <dbReference type="NCBI Taxonomy" id="1086393"/>
    <lineage>
        <taxon>Bacteria</taxon>
        <taxon>Pseudomonadati</taxon>
        <taxon>Bacteroidota</taxon>
        <taxon>Chitinophagia</taxon>
        <taxon>Chitinophagales</taxon>
        <taxon>Chitinophagaceae</taxon>
        <taxon>Sediminibacterium</taxon>
    </lineage>
</organism>
<dbReference type="GO" id="GO:0009279">
    <property type="term" value="C:cell outer membrane"/>
    <property type="evidence" value="ECO:0007669"/>
    <property type="project" value="UniProtKB-SubCell"/>
</dbReference>
<dbReference type="InterPro" id="IPR012910">
    <property type="entry name" value="Plug_dom"/>
</dbReference>
<evidence type="ECO:0000256" key="8">
    <source>
        <dbReference type="SAM" id="SignalP"/>
    </source>
</evidence>
<dbReference type="InterPro" id="IPR037066">
    <property type="entry name" value="Plug_dom_sf"/>
</dbReference>
<evidence type="ECO:0000256" key="4">
    <source>
        <dbReference type="ARBA" id="ARBA00022692"/>
    </source>
</evidence>
<dbReference type="InterPro" id="IPR039426">
    <property type="entry name" value="TonB-dep_rcpt-like"/>
</dbReference>
<keyword evidence="5 7" id="KW-0472">Membrane</keyword>
<dbReference type="Gene3D" id="2.40.170.20">
    <property type="entry name" value="TonB-dependent receptor, beta-barrel domain"/>
    <property type="match status" value="1"/>
</dbReference>
<keyword evidence="11" id="KW-1185">Reference proteome</keyword>
<evidence type="ECO:0000256" key="1">
    <source>
        <dbReference type="ARBA" id="ARBA00004571"/>
    </source>
</evidence>
<evidence type="ECO:0000256" key="5">
    <source>
        <dbReference type="ARBA" id="ARBA00023136"/>
    </source>
</evidence>
<gene>
    <name evidence="10" type="ORF">BC659_3217</name>
</gene>
<evidence type="ECO:0000256" key="6">
    <source>
        <dbReference type="ARBA" id="ARBA00023237"/>
    </source>
</evidence>
<accession>A0A4R6IN06</accession>
<protein>
    <submittedName>
        <fullName evidence="10">TonB-linked SusC/RagA family outer membrane protein</fullName>
    </submittedName>
</protein>
<dbReference type="Proteomes" id="UP000295741">
    <property type="component" value="Unassembled WGS sequence"/>
</dbReference>
<keyword evidence="4 7" id="KW-0812">Transmembrane</keyword>
<keyword evidence="8" id="KW-0732">Signal</keyword>
<feature type="chain" id="PRO_5020945009" evidence="8">
    <location>
        <begin position="18"/>
        <end position="1093"/>
    </location>
</feature>
<dbReference type="SUPFAM" id="SSF56935">
    <property type="entry name" value="Porins"/>
    <property type="match status" value="1"/>
</dbReference>